<dbReference type="Pfam" id="PF02583">
    <property type="entry name" value="Trns_repr_metal"/>
    <property type="match status" value="1"/>
</dbReference>
<accession>A0A1T5A6R5</accession>
<dbReference type="CDD" id="cd10157">
    <property type="entry name" value="BsCsoR-like_DUF156"/>
    <property type="match status" value="1"/>
</dbReference>
<dbReference type="Proteomes" id="UP000243406">
    <property type="component" value="Unassembled WGS sequence"/>
</dbReference>
<gene>
    <name evidence="1" type="ORF">SAMN02745120_0814</name>
</gene>
<reference evidence="2" key="1">
    <citation type="submission" date="2017-02" db="EMBL/GenBank/DDBJ databases">
        <authorList>
            <person name="Varghese N."/>
            <person name="Submissions S."/>
        </authorList>
    </citation>
    <scope>NUCLEOTIDE SEQUENCE [LARGE SCALE GENOMIC DNA]</scope>
    <source>
        <strain evidence="2">ATCC 35199</strain>
    </source>
</reference>
<protein>
    <submittedName>
        <fullName evidence="1">DNA-binding transcriptional regulator, FrmR family</fullName>
    </submittedName>
</protein>
<sequence length="111" mass="12838">MKDTKNDEIMPLLQEQKKPLVPRTEDEMVKLLSRLKKIEGQVRGLQKMVEDERYCIDILVQISAVNAALKKVGMQVLKRHTTHCVADAIKKDDSEETIDELMKTIELFMKI</sequence>
<evidence type="ECO:0000313" key="1">
    <source>
        <dbReference type="EMBL" id="SKB30620.1"/>
    </source>
</evidence>
<dbReference type="AlphaFoldDB" id="A0A1T5A6R5"/>
<dbReference type="GO" id="GO:0046872">
    <property type="term" value="F:metal ion binding"/>
    <property type="evidence" value="ECO:0007669"/>
    <property type="project" value="InterPro"/>
</dbReference>
<dbReference type="GO" id="GO:0003677">
    <property type="term" value="F:DNA binding"/>
    <property type="evidence" value="ECO:0007669"/>
    <property type="project" value="UniProtKB-KW"/>
</dbReference>
<dbReference type="RefSeq" id="WP_347451034.1">
    <property type="nucleotide sequence ID" value="NZ_CP154629.1"/>
</dbReference>
<dbReference type="GO" id="GO:0045892">
    <property type="term" value="P:negative regulation of DNA-templated transcription"/>
    <property type="evidence" value="ECO:0007669"/>
    <property type="project" value="UniProtKB-ARBA"/>
</dbReference>
<dbReference type="InterPro" id="IPR003735">
    <property type="entry name" value="Metal_Tscrpt_repr"/>
</dbReference>
<keyword evidence="2" id="KW-1185">Reference proteome</keyword>
<keyword evidence="1" id="KW-0238">DNA-binding</keyword>
<dbReference type="EMBL" id="FUYN01000001">
    <property type="protein sequence ID" value="SKB30620.1"/>
    <property type="molecule type" value="Genomic_DNA"/>
</dbReference>
<dbReference type="PANTHER" id="PTHR33677:SF3">
    <property type="entry name" value="COPPER-SENSING TRANSCRIPTIONAL REPRESSOR RICR"/>
    <property type="match status" value="1"/>
</dbReference>
<dbReference type="Gene3D" id="1.20.58.1000">
    <property type="entry name" value="Metal-sensitive repressor, helix protomer"/>
    <property type="match status" value="1"/>
</dbReference>
<proteinExistence type="predicted"/>
<dbReference type="InterPro" id="IPR038390">
    <property type="entry name" value="Metal_Tscrpt_repr_sf"/>
</dbReference>
<name>A0A1T5A6R5_9FIRM</name>
<dbReference type="PANTHER" id="PTHR33677">
    <property type="entry name" value="TRANSCRIPTIONAL REPRESSOR FRMR-RELATED"/>
    <property type="match status" value="1"/>
</dbReference>
<organism evidence="1 2">
    <name type="scientific">Acetoanaerobium noterae</name>
    <dbReference type="NCBI Taxonomy" id="745369"/>
    <lineage>
        <taxon>Bacteria</taxon>
        <taxon>Bacillati</taxon>
        <taxon>Bacillota</taxon>
        <taxon>Clostridia</taxon>
        <taxon>Peptostreptococcales</taxon>
        <taxon>Filifactoraceae</taxon>
        <taxon>Acetoanaerobium</taxon>
    </lineage>
</organism>
<evidence type="ECO:0000313" key="2">
    <source>
        <dbReference type="Proteomes" id="UP000243406"/>
    </source>
</evidence>